<evidence type="ECO:0000256" key="2">
    <source>
        <dbReference type="ARBA" id="ARBA00022581"/>
    </source>
</evidence>
<accession>A0ABV9GYP1</accession>
<comment type="subcellular location">
    <subcellularLocation>
        <location evidence="1">Virion</location>
    </subcellularLocation>
</comment>
<dbReference type="Pfam" id="PF11133">
    <property type="entry name" value="Phage_head_fibr"/>
    <property type="match status" value="1"/>
</dbReference>
<dbReference type="InterPro" id="IPR022741">
    <property type="entry name" value="Phage_B103_Gp8"/>
</dbReference>
<protein>
    <submittedName>
        <fullName evidence="3">Head fiber protein</fullName>
    </submittedName>
</protein>
<dbReference type="RefSeq" id="WP_377726956.1">
    <property type="nucleotide sequence ID" value="NZ_JBHSEW010000011.1"/>
</dbReference>
<proteinExistence type="predicted"/>
<keyword evidence="4" id="KW-1185">Reference proteome</keyword>
<comment type="caution">
    <text evidence="3">The sequence shown here is derived from an EMBL/GenBank/DDBJ whole genome shotgun (WGS) entry which is preliminary data.</text>
</comment>
<dbReference type="Proteomes" id="UP001595967">
    <property type="component" value="Unassembled WGS sequence"/>
</dbReference>
<name>A0ABV9GYP1_9BURK</name>
<dbReference type="EMBL" id="JBHSEW010000011">
    <property type="protein sequence ID" value="MFC4623077.1"/>
    <property type="molecule type" value="Genomic_DNA"/>
</dbReference>
<evidence type="ECO:0000313" key="4">
    <source>
        <dbReference type="Proteomes" id="UP001595967"/>
    </source>
</evidence>
<evidence type="ECO:0000256" key="1">
    <source>
        <dbReference type="ARBA" id="ARBA00004328"/>
    </source>
</evidence>
<feature type="non-terminal residue" evidence="3">
    <location>
        <position position="313"/>
    </location>
</feature>
<gene>
    <name evidence="3" type="ORF">ACFO3A_12740</name>
</gene>
<keyword evidence="2" id="KW-0945">Host-virus interaction</keyword>
<sequence>MTGIIFKLTNAGRAALVNAAHDGTLARRIVSVGITASAFTPAAELTAIPGEIKRLTTFAGDVVAADTIHLTIRDDGADTYTVRGLGLYLDNGVLLGSYSQSAAILEKSAASIFLLATDLRVLDGSVDISTLQFGDTSFLNPPATTQRQGVVELSTAAEAAALADDTRALTPASVQPLFAARALVSTTITAGTGLTGGGNLGANRTLAVQFGTTASTAAAGNHTHADATTSAAGLMSATDKTKLDGIEAEANKYTLPSASATVLGGIKLGHTTVQTVAAAAPTATASRSYAVQVNATGQAVVNVPWVDTNTTYN</sequence>
<organism evidence="3 4">
    <name type="scientific">Comamonas nitrativorans</name>
    <dbReference type="NCBI Taxonomy" id="108437"/>
    <lineage>
        <taxon>Bacteria</taxon>
        <taxon>Pseudomonadati</taxon>
        <taxon>Pseudomonadota</taxon>
        <taxon>Betaproteobacteria</taxon>
        <taxon>Burkholderiales</taxon>
        <taxon>Comamonadaceae</taxon>
        <taxon>Comamonas</taxon>
    </lineage>
</organism>
<reference evidence="4" key="1">
    <citation type="journal article" date="2019" name="Int. J. Syst. Evol. Microbiol.">
        <title>The Global Catalogue of Microorganisms (GCM) 10K type strain sequencing project: providing services to taxonomists for standard genome sequencing and annotation.</title>
        <authorList>
            <consortium name="The Broad Institute Genomics Platform"/>
            <consortium name="The Broad Institute Genome Sequencing Center for Infectious Disease"/>
            <person name="Wu L."/>
            <person name="Ma J."/>
        </authorList>
    </citation>
    <scope>NUCLEOTIDE SEQUENCE [LARGE SCALE GENOMIC DNA]</scope>
    <source>
        <strain evidence="4">JCM 11650</strain>
    </source>
</reference>
<evidence type="ECO:0000313" key="3">
    <source>
        <dbReference type="EMBL" id="MFC4623077.1"/>
    </source>
</evidence>